<name>A0A452Y1W7_AEGTS</name>
<feature type="domain" description="HTH myb-type" evidence="4">
    <location>
        <begin position="38"/>
        <end position="74"/>
    </location>
</feature>
<dbReference type="EnsemblPlants" id="AET1Gv20259100.8">
    <property type="protein sequence ID" value="AET1Gv20259100.8"/>
    <property type="gene ID" value="AET1Gv20259100"/>
</dbReference>
<feature type="domain" description="Myb-like" evidence="3">
    <location>
        <begin position="38"/>
        <end position="77"/>
    </location>
</feature>
<reference evidence="5" key="4">
    <citation type="submission" date="2019-03" db="UniProtKB">
        <authorList>
            <consortium name="EnsemblPlants"/>
        </authorList>
    </citation>
    <scope>IDENTIFICATION</scope>
</reference>
<organism evidence="5 6">
    <name type="scientific">Aegilops tauschii subsp. strangulata</name>
    <name type="common">Goatgrass</name>
    <dbReference type="NCBI Taxonomy" id="200361"/>
    <lineage>
        <taxon>Eukaryota</taxon>
        <taxon>Viridiplantae</taxon>
        <taxon>Streptophyta</taxon>
        <taxon>Embryophyta</taxon>
        <taxon>Tracheophyta</taxon>
        <taxon>Spermatophyta</taxon>
        <taxon>Magnoliopsida</taxon>
        <taxon>Liliopsida</taxon>
        <taxon>Poales</taxon>
        <taxon>Poaceae</taxon>
        <taxon>BOP clade</taxon>
        <taxon>Pooideae</taxon>
        <taxon>Triticodae</taxon>
        <taxon>Triticeae</taxon>
        <taxon>Triticinae</taxon>
        <taxon>Aegilops</taxon>
    </lineage>
</organism>
<accession>A0A452Y1W7</accession>
<dbReference type="Proteomes" id="UP000015105">
    <property type="component" value="Chromosome 1D"/>
</dbReference>
<evidence type="ECO:0000313" key="5">
    <source>
        <dbReference type="EnsemblPlants" id="AET1Gv20259100.8"/>
    </source>
</evidence>
<dbReference type="GO" id="GO:0003677">
    <property type="term" value="F:DNA binding"/>
    <property type="evidence" value="ECO:0007669"/>
    <property type="project" value="UniProtKB-KW"/>
</dbReference>
<dbReference type="Gramene" id="AET1Gv20259100.8">
    <property type="protein sequence ID" value="AET1Gv20259100.8"/>
    <property type="gene ID" value="AET1Gv20259100"/>
</dbReference>
<reference evidence="5" key="5">
    <citation type="journal article" date="2021" name="G3 (Bethesda)">
        <title>Aegilops tauschii genome assembly Aet v5.0 features greater sequence contiguity and improved annotation.</title>
        <authorList>
            <person name="Wang L."/>
            <person name="Zhu T."/>
            <person name="Rodriguez J.C."/>
            <person name="Deal K.R."/>
            <person name="Dubcovsky J."/>
            <person name="McGuire P.E."/>
            <person name="Lux T."/>
            <person name="Spannagl M."/>
            <person name="Mayer K.F.X."/>
            <person name="Baldrich P."/>
            <person name="Meyers B.C."/>
            <person name="Huo N."/>
            <person name="Gu Y.Q."/>
            <person name="Zhou H."/>
            <person name="Devos K.M."/>
            <person name="Bennetzen J.L."/>
            <person name="Unver T."/>
            <person name="Budak H."/>
            <person name="Gulick P.J."/>
            <person name="Galiba G."/>
            <person name="Kalapos B."/>
            <person name="Nelson D.R."/>
            <person name="Li P."/>
            <person name="You F.M."/>
            <person name="Luo M.C."/>
            <person name="Dvorak J."/>
        </authorList>
    </citation>
    <scope>NUCLEOTIDE SEQUENCE [LARGE SCALE GENOMIC DNA]</scope>
    <source>
        <strain evidence="5">cv. AL8/78</strain>
    </source>
</reference>
<dbReference type="InterPro" id="IPR017930">
    <property type="entry name" value="Myb_dom"/>
</dbReference>
<proteinExistence type="predicted"/>
<feature type="signal peptide" evidence="2">
    <location>
        <begin position="1"/>
        <end position="19"/>
    </location>
</feature>
<protein>
    <submittedName>
        <fullName evidence="5">Uncharacterized protein</fullName>
    </submittedName>
</protein>
<dbReference type="SMART" id="SM00717">
    <property type="entry name" value="SANT"/>
    <property type="match status" value="1"/>
</dbReference>
<reference evidence="6" key="1">
    <citation type="journal article" date="2014" name="Science">
        <title>Ancient hybridizations among the ancestral genomes of bread wheat.</title>
        <authorList>
            <consortium name="International Wheat Genome Sequencing Consortium,"/>
            <person name="Marcussen T."/>
            <person name="Sandve S.R."/>
            <person name="Heier L."/>
            <person name="Spannagl M."/>
            <person name="Pfeifer M."/>
            <person name="Jakobsen K.S."/>
            <person name="Wulff B.B."/>
            <person name="Steuernagel B."/>
            <person name="Mayer K.F."/>
            <person name="Olsen O.A."/>
        </authorList>
    </citation>
    <scope>NUCLEOTIDE SEQUENCE [LARGE SCALE GENOMIC DNA]</scope>
    <source>
        <strain evidence="6">cv. AL8/78</strain>
    </source>
</reference>
<dbReference type="AlphaFoldDB" id="A0A452Y1W7"/>
<dbReference type="InterPro" id="IPR001005">
    <property type="entry name" value="SANT/Myb"/>
</dbReference>
<dbReference type="PROSITE" id="PS50090">
    <property type="entry name" value="MYB_LIKE"/>
    <property type="match status" value="1"/>
</dbReference>
<dbReference type="Pfam" id="PF00249">
    <property type="entry name" value="Myb_DNA-binding"/>
    <property type="match status" value="1"/>
</dbReference>
<evidence type="ECO:0000259" key="3">
    <source>
        <dbReference type="PROSITE" id="PS50090"/>
    </source>
</evidence>
<dbReference type="CDD" id="cd00167">
    <property type="entry name" value="SANT"/>
    <property type="match status" value="1"/>
</dbReference>
<keyword evidence="2" id="KW-0732">Signal</keyword>
<sequence length="115" mass="13568">MSHWLFIVLLRTLMGCVCIQCSMDQQNGLIARWTYRQAMSREREAWTMEEEHALINAHRVYGNKWAEIAKVLPRMNRVLLFVLRFFSPIAKVKDDKPSGLLDLQDTQNHRCHLNL</sequence>
<reference evidence="5" key="3">
    <citation type="journal article" date="2017" name="Nature">
        <title>Genome sequence of the progenitor of the wheat D genome Aegilops tauschii.</title>
        <authorList>
            <person name="Luo M.C."/>
            <person name="Gu Y.Q."/>
            <person name="Puiu D."/>
            <person name="Wang H."/>
            <person name="Twardziok S.O."/>
            <person name="Deal K.R."/>
            <person name="Huo N."/>
            <person name="Zhu T."/>
            <person name="Wang L."/>
            <person name="Wang Y."/>
            <person name="McGuire P.E."/>
            <person name="Liu S."/>
            <person name="Long H."/>
            <person name="Ramasamy R.K."/>
            <person name="Rodriguez J.C."/>
            <person name="Van S.L."/>
            <person name="Yuan L."/>
            <person name="Wang Z."/>
            <person name="Xia Z."/>
            <person name="Xiao L."/>
            <person name="Anderson O.D."/>
            <person name="Ouyang S."/>
            <person name="Liang Y."/>
            <person name="Zimin A.V."/>
            <person name="Pertea G."/>
            <person name="Qi P."/>
            <person name="Bennetzen J.L."/>
            <person name="Dai X."/>
            <person name="Dawson M.W."/>
            <person name="Muller H.G."/>
            <person name="Kugler K."/>
            <person name="Rivarola-Duarte L."/>
            <person name="Spannagl M."/>
            <person name="Mayer K.F.X."/>
            <person name="Lu F.H."/>
            <person name="Bevan M.W."/>
            <person name="Leroy P."/>
            <person name="Li P."/>
            <person name="You F.M."/>
            <person name="Sun Q."/>
            <person name="Liu Z."/>
            <person name="Lyons E."/>
            <person name="Wicker T."/>
            <person name="Salzberg S.L."/>
            <person name="Devos K.M."/>
            <person name="Dvorak J."/>
        </authorList>
    </citation>
    <scope>NUCLEOTIDE SEQUENCE [LARGE SCALE GENOMIC DNA]</scope>
    <source>
        <strain evidence="5">cv. AL8/78</strain>
    </source>
</reference>
<dbReference type="PROSITE" id="PS51294">
    <property type="entry name" value="HTH_MYB"/>
    <property type="match status" value="1"/>
</dbReference>
<keyword evidence="6" id="KW-1185">Reference proteome</keyword>
<evidence type="ECO:0000313" key="6">
    <source>
        <dbReference type="Proteomes" id="UP000015105"/>
    </source>
</evidence>
<reference evidence="6" key="2">
    <citation type="journal article" date="2017" name="Nat. Plants">
        <title>The Aegilops tauschii genome reveals multiple impacts of transposons.</title>
        <authorList>
            <person name="Zhao G."/>
            <person name="Zou C."/>
            <person name="Li K."/>
            <person name="Wang K."/>
            <person name="Li T."/>
            <person name="Gao L."/>
            <person name="Zhang X."/>
            <person name="Wang H."/>
            <person name="Yang Z."/>
            <person name="Liu X."/>
            <person name="Jiang W."/>
            <person name="Mao L."/>
            <person name="Kong X."/>
            <person name="Jiao Y."/>
            <person name="Jia J."/>
        </authorList>
    </citation>
    <scope>NUCLEOTIDE SEQUENCE [LARGE SCALE GENOMIC DNA]</scope>
    <source>
        <strain evidence="6">cv. AL8/78</strain>
    </source>
</reference>
<dbReference type="SUPFAM" id="SSF46689">
    <property type="entry name" value="Homeodomain-like"/>
    <property type="match status" value="1"/>
</dbReference>
<dbReference type="Gene3D" id="1.10.10.60">
    <property type="entry name" value="Homeodomain-like"/>
    <property type="match status" value="1"/>
</dbReference>
<dbReference type="InterPro" id="IPR009057">
    <property type="entry name" value="Homeodomain-like_sf"/>
</dbReference>
<evidence type="ECO:0000256" key="1">
    <source>
        <dbReference type="ARBA" id="ARBA00023125"/>
    </source>
</evidence>
<evidence type="ECO:0000259" key="4">
    <source>
        <dbReference type="PROSITE" id="PS51294"/>
    </source>
</evidence>
<evidence type="ECO:0000256" key="2">
    <source>
        <dbReference type="SAM" id="SignalP"/>
    </source>
</evidence>
<keyword evidence="1" id="KW-0238">DNA-binding</keyword>
<feature type="chain" id="PRO_5019041596" evidence="2">
    <location>
        <begin position="20"/>
        <end position="115"/>
    </location>
</feature>